<dbReference type="InterPro" id="IPR036390">
    <property type="entry name" value="WH_DNA-bd_sf"/>
</dbReference>
<evidence type="ECO:0000256" key="2">
    <source>
        <dbReference type="ARBA" id="ARBA00023125"/>
    </source>
</evidence>
<dbReference type="InterPro" id="IPR029016">
    <property type="entry name" value="GAF-like_dom_sf"/>
</dbReference>
<accession>A0ABP5B314</accession>
<dbReference type="InterPro" id="IPR005471">
    <property type="entry name" value="Tscrpt_reg_IclR_N"/>
</dbReference>
<feature type="domain" description="HTH iclR-type" evidence="4">
    <location>
        <begin position="11"/>
        <end position="72"/>
    </location>
</feature>
<dbReference type="PROSITE" id="PS51078">
    <property type="entry name" value="ICLR_ED"/>
    <property type="match status" value="1"/>
</dbReference>
<keyword evidence="2" id="KW-0238">DNA-binding</keyword>
<name>A0ABP5B314_9ACTN</name>
<dbReference type="SMART" id="SM00346">
    <property type="entry name" value="HTH_ICLR"/>
    <property type="match status" value="1"/>
</dbReference>
<evidence type="ECO:0000313" key="6">
    <source>
        <dbReference type="EMBL" id="GAA1928708.1"/>
    </source>
</evidence>
<evidence type="ECO:0000259" key="4">
    <source>
        <dbReference type="PROSITE" id="PS51077"/>
    </source>
</evidence>
<dbReference type="InterPro" id="IPR036388">
    <property type="entry name" value="WH-like_DNA-bd_sf"/>
</dbReference>
<comment type="caution">
    <text evidence="6">The sequence shown here is derived from an EMBL/GenBank/DDBJ whole genome shotgun (WGS) entry which is preliminary data.</text>
</comment>
<evidence type="ECO:0000313" key="7">
    <source>
        <dbReference type="Proteomes" id="UP001501612"/>
    </source>
</evidence>
<dbReference type="PROSITE" id="PS51077">
    <property type="entry name" value="HTH_ICLR"/>
    <property type="match status" value="1"/>
</dbReference>
<dbReference type="Proteomes" id="UP001501612">
    <property type="component" value="Unassembled WGS sequence"/>
</dbReference>
<proteinExistence type="predicted"/>
<dbReference type="SUPFAM" id="SSF55781">
    <property type="entry name" value="GAF domain-like"/>
    <property type="match status" value="1"/>
</dbReference>
<evidence type="ECO:0000259" key="5">
    <source>
        <dbReference type="PROSITE" id="PS51078"/>
    </source>
</evidence>
<gene>
    <name evidence="6" type="ORF">GCM10009737_33240</name>
</gene>
<keyword evidence="1" id="KW-0805">Transcription regulation</keyword>
<feature type="domain" description="IclR-ED" evidence="5">
    <location>
        <begin position="73"/>
        <end position="254"/>
    </location>
</feature>
<dbReference type="PANTHER" id="PTHR30136:SF35">
    <property type="entry name" value="HTH-TYPE TRANSCRIPTIONAL REGULATOR RV1719"/>
    <property type="match status" value="1"/>
</dbReference>
<sequence>MEEEVDPKNIVGSIVKGAQLLELFRTDRRELSLSEFTAESGFNKTTTFRLLRTLVSVGWLVRSESGGYRLGPRVMALGGIARSDLDLRSEALPFLRHLAAELGDTAFLMVPGQLGAVTIETVVGANPLQVHGLSAGSVMPYHVAAGPVVLAAYSPELESLVLGMERRSYTDRTISETEPLRARFAEVREQGYCLSSEDYIVGVGAVAAPVSGADGRLVASLSVGGPVDRFRGEQRDRAIELVIEAARQFSRQLA</sequence>
<evidence type="ECO:0000256" key="3">
    <source>
        <dbReference type="ARBA" id="ARBA00023163"/>
    </source>
</evidence>
<dbReference type="RefSeq" id="WP_344008760.1">
    <property type="nucleotide sequence ID" value="NZ_BAAAMY010000010.1"/>
</dbReference>
<dbReference type="EMBL" id="BAAAMY010000010">
    <property type="protein sequence ID" value="GAA1928708.1"/>
    <property type="molecule type" value="Genomic_DNA"/>
</dbReference>
<evidence type="ECO:0000256" key="1">
    <source>
        <dbReference type="ARBA" id="ARBA00023015"/>
    </source>
</evidence>
<dbReference type="InterPro" id="IPR050707">
    <property type="entry name" value="HTH_MetabolicPath_Reg"/>
</dbReference>
<protein>
    <submittedName>
        <fullName evidence="6">IclR family transcriptional regulator</fullName>
    </submittedName>
</protein>
<dbReference type="PANTHER" id="PTHR30136">
    <property type="entry name" value="HELIX-TURN-HELIX TRANSCRIPTIONAL REGULATOR, ICLR FAMILY"/>
    <property type="match status" value="1"/>
</dbReference>
<dbReference type="Gene3D" id="1.10.10.10">
    <property type="entry name" value="Winged helix-like DNA-binding domain superfamily/Winged helix DNA-binding domain"/>
    <property type="match status" value="1"/>
</dbReference>
<keyword evidence="7" id="KW-1185">Reference proteome</keyword>
<reference evidence="7" key="1">
    <citation type="journal article" date="2019" name="Int. J. Syst. Evol. Microbiol.">
        <title>The Global Catalogue of Microorganisms (GCM) 10K type strain sequencing project: providing services to taxonomists for standard genome sequencing and annotation.</title>
        <authorList>
            <consortium name="The Broad Institute Genomics Platform"/>
            <consortium name="The Broad Institute Genome Sequencing Center for Infectious Disease"/>
            <person name="Wu L."/>
            <person name="Ma J."/>
        </authorList>
    </citation>
    <scope>NUCLEOTIDE SEQUENCE [LARGE SCALE GENOMIC DNA]</scope>
    <source>
        <strain evidence="7">JCM 14046</strain>
    </source>
</reference>
<keyword evidence="3" id="KW-0804">Transcription</keyword>
<dbReference type="Pfam" id="PF01614">
    <property type="entry name" value="IclR_C"/>
    <property type="match status" value="1"/>
</dbReference>
<dbReference type="SUPFAM" id="SSF46785">
    <property type="entry name" value="Winged helix' DNA-binding domain"/>
    <property type="match status" value="1"/>
</dbReference>
<dbReference type="Gene3D" id="3.30.450.40">
    <property type="match status" value="1"/>
</dbReference>
<dbReference type="Pfam" id="PF09339">
    <property type="entry name" value="HTH_IclR"/>
    <property type="match status" value="1"/>
</dbReference>
<organism evidence="6 7">
    <name type="scientific">Nocardioides lentus</name>
    <dbReference type="NCBI Taxonomy" id="338077"/>
    <lineage>
        <taxon>Bacteria</taxon>
        <taxon>Bacillati</taxon>
        <taxon>Actinomycetota</taxon>
        <taxon>Actinomycetes</taxon>
        <taxon>Propionibacteriales</taxon>
        <taxon>Nocardioidaceae</taxon>
        <taxon>Nocardioides</taxon>
    </lineage>
</organism>
<dbReference type="InterPro" id="IPR014757">
    <property type="entry name" value="Tscrpt_reg_IclR_C"/>
</dbReference>